<dbReference type="Proteomes" id="UP000605253">
    <property type="component" value="Unassembled WGS sequence"/>
</dbReference>
<evidence type="ECO:0000313" key="2">
    <source>
        <dbReference type="Proteomes" id="UP000605253"/>
    </source>
</evidence>
<protein>
    <submittedName>
        <fullName evidence="1">Uncharacterized protein</fullName>
    </submittedName>
</protein>
<name>A0A917CBY7_9GAMM</name>
<dbReference type="RefSeq" id="WP_188363689.1">
    <property type="nucleotide sequence ID" value="NZ_BAABJF010000011.1"/>
</dbReference>
<reference evidence="1" key="1">
    <citation type="journal article" date="2014" name="Int. J. Syst. Evol. Microbiol.">
        <title>Complete genome sequence of Corynebacterium casei LMG S-19264T (=DSM 44701T), isolated from a smear-ripened cheese.</title>
        <authorList>
            <consortium name="US DOE Joint Genome Institute (JGI-PGF)"/>
            <person name="Walter F."/>
            <person name="Albersmeier A."/>
            <person name="Kalinowski J."/>
            <person name="Ruckert C."/>
        </authorList>
    </citation>
    <scope>NUCLEOTIDE SEQUENCE</scope>
    <source>
        <strain evidence="1">CGMCC 1.12181</strain>
    </source>
</reference>
<gene>
    <name evidence="1" type="ORF">GCM10011365_00800</name>
</gene>
<sequence>MQIKPRLVNLITHRVSHNPVLGAIGGVTATGIELIAQNICDVIHLKAAYQIAIFIYNKK</sequence>
<comment type="caution">
    <text evidence="1">The sequence shown here is derived from an EMBL/GenBank/DDBJ whole genome shotgun (WGS) entry which is preliminary data.</text>
</comment>
<reference evidence="1" key="2">
    <citation type="submission" date="2020-09" db="EMBL/GenBank/DDBJ databases">
        <authorList>
            <person name="Sun Q."/>
            <person name="Zhou Y."/>
        </authorList>
    </citation>
    <scope>NUCLEOTIDE SEQUENCE</scope>
    <source>
        <strain evidence="1">CGMCC 1.12181</strain>
    </source>
</reference>
<organism evidence="1 2">
    <name type="scientific">Marinicella pacifica</name>
    <dbReference type="NCBI Taxonomy" id="1171543"/>
    <lineage>
        <taxon>Bacteria</taxon>
        <taxon>Pseudomonadati</taxon>
        <taxon>Pseudomonadota</taxon>
        <taxon>Gammaproteobacteria</taxon>
        <taxon>Lysobacterales</taxon>
        <taxon>Marinicellaceae</taxon>
        <taxon>Marinicella</taxon>
    </lineage>
</organism>
<proteinExistence type="predicted"/>
<keyword evidence="2" id="KW-1185">Reference proteome</keyword>
<accession>A0A917CBY7</accession>
<dbReference type="AlphaFoldDB" id="A0A917CBY7"/>
<dbReference type="EMBL" id="BMEO01000001">
    <property type="protein sequence ID" value="GGF83672.1"/>
    <property type="molecule type" value="Genomic_DNA"/>
</dbReference>
<evidence type="ECO:0000313" key="1">
    <source>
        <dbReference type="EMBL" id="GGF83672.1"/>
    </source>
</evidence>